<dbReference type="Proteomes" id="UP000000663">
    <property type="component" value="Chromosome"/>
</dbReference>
<gene>
    <name evidence="2" type="ORF">RCIX1728</name>
</gene>
<keyword evidence="2" id="KW-0808">Transferase</keyword>
<dbReference type="Gene3D" id="3.30.1310.20">
    <property type="entry name" value="PRTase-like"/>
    <property type="match status" value="1"/>
</dbReference>
<dbReference type="STRING" id="351160.RCIX1728"/>
<protein>
    <submittedName>
        <fullName evidence="2">Predicted phosphoribosyltransferase</fullName>
    </submittedName>
</protein>
<feature type="domain" description="Phosphoribosyltransferase" evidence="1">
    <location>
        <begin position="8"/>
        <end position="168"/>
    </location>
</feature>
<dbReference type="GeneID" id="5145529"/>
<dbReference type="Gene3D" id="3.40.50.2020">
    <property type="match status" value="1"/>
</dbReference>
<dbReference type="SUPFAM" id="SSF53271">
    <property type="entry name" value="PRTase-like"/>
    <property type="match status" value="1"/>
</dbReference>
<evidence type="ECO:0000313" key="2">
    <source>
        <dbReference type="EMBL" id="CAJ36941.1"/>
    </source>
</evidence>
<dbReference type="OrthoDB" id="56536at2157"/>
<dbReference type="KEGG" id="rci:RCIX1728"/>
<reference evidence="2 3" key="1">
    <citation type="journal article" date="2006" name="Science">
        <title>Genome of rice cluster I archaea -- the key methane producers in the rice rhizosphere.</title>
        <authorList>
            <person name="Erkel C."/>
            <person name="Kube M."/>
            <person name="Reinhardt R."/>
            <person name="Liesack W."/>
        </authorList>
    </citation>
    <scope>NUCLEOTIDE SEQUENCE [LARGE SCALE GENOMIC DNA]</scope>
    <source>
        <strain evidence="3">DSM 22066 / NBRC 105507 / MRE50</strain>
    </source>
</reference>
<keyword evidence="3" id="KW-1185">Reference proteome</keyword>
<proteinExistence type="predicted"/>
<keyword evidence="2" id="KW-0328">Glycosyltransferase</keyword>
<dbReference type="EMBL" id="AM114193">
    <property type="protein sequence ID" value="CAJ36941.1"/>
    <property type="molecule type" value="Genomic_DNA"/>
</dbReference>
<evidence type="ECO:0000259" key="1">
    <source>
        <dbReference type="Pfam" id="PF00156"/>
    </source>
</evidence>
<dbReference type="GO" id="GO:0016757">
    <property type="term" value="F:glycosyltransferase activity"/>
    <property type="evidence" value="ECO:0007669"/>
    <property type="project" value="UniProtKB-KW"/>
</dbReference>
<dbReference type="InterPro" id="IPR029057">
    <property type="entry name" value="PRTase-like"/>
</dbReference>
<organism evidence="2 3">
    <name type="scientific">Methanocella arvoryzae (strain DSM 22066 / NBRC 105507 / MRE50)</name>
    <dbReference type="NCBI Taxonomy" id="351160"/>
    <lineage>
        <taxon>Archaea</taxon>
        <taxon>Methanobacteriati</taxon>
        <taxon>Methanobacteriota</taxon>
        <taxon>Stenosarchaea group</taxon>
        <taxon>Methanomicrobia</taxon>
        <taxon>Methanocellales</taxon>
        <taxon>Methanocellaceae</taxon>
        <taxon>Methanocella</taxon>
    </lineage>
</organism>
<sequence length="216" mass="23886">MKFRNRAEAGKILSKELKAFRGKDVIVLAIPRGGVPVGFEIARDFRAPLDLVMSKKIGAPFNPDFAIGAVTWNGAVMLDQAMVDRWQISREYIGGEARRIISEMKATLDDLRVGLGNFPKLYGRTVFIVDDGIVTGATMIAAVEAVRDQGPEEVVIATPVMPAELVEELKYVAPLVYVQAPEDFEAVGEYYQEFETLSDEQVKEYLLLANSSDLVK</sequence>
<dbReference type="CDD" id="cd06223">
    <property type="entry name" value="PRTases_typeI"/>
    <property type="match status" value="1"/>
</dbReference>
<dbReference type="Pfam" id="PF00156">
    <property type="entry name" value="Pribosyltran"/>
    <property type="match status" value="1"/>
</dbReference>
<dbReference type="AlphaFoldDB" id="Q0W3V2"/>
<dbReference type="RefSeq" id="WP_012035625.1">
    <property type="nucleotide sequence ID" value="NC_009464.1"/>
</dbReference>
<dbReference type="eggNOG" id="arCOG00041">
    <property type="taxonomic scope" value="Archaea"/>
</dbReference>
<name>Q0W3V2_METAR</name>
<dbReference type="InterPro" id="IPR000836">
    <property type="entry name" value="PRTase_dom"/>
</dbReference>
<evidence type="ECO:0000313" key="3">
    <source>
        <dbReference type="Proteomes" id="UP000000663"/>
    </source>
</evidence>
<accession>Q0W3V2</accession>